<sequence length="536" mass="61591">MKFSRRKFLASISAAGLVIPGIYYGQREIRSRLISNDKEVTPGEAVVEPATDNGERLAGRLRGIWDFRLLGGSGSLGSLSQDDLEMVLDVGATGRALRGYLGTAVALRGDSEPDYRITGSLINIEGAKLRWLICESDTPRYECDVILDEVWSNWSNAGDGTLSGKMRDLNRSLQLPDRQYAFIARKHRFPEAKERITYTPVLQEWLVSAEHRLFHQVWHASRDKWHRLPEEKREALRGLNWQPGPVGNERDARGKNKHRNGSGEDFLFMHRDMVRRARALQPDLMCWSRLPSPVPFIECDRQEFIRYYENSDGCSVPPAWEPQNDAEYAQWLRGVKGSASFYSNYQVWESLYQDPEYLSRMTLGEFGSELELGIHDWLHMRWATVTRDPSNGMPLFWDRNYTDFSSRWFLPENDYLGDPFSSHVNPVFWMFHGWIDDRIEDWFRAHERVHPGEVKRQIVKGVPWFAPGRWVQVGDPWLGAVLYGCVPPGEGGGAVALNTGEMKLALRIAFSGEEDVSNLLKRTPRRPWYARNLKLA</sequence>
<feature type="region of interest" description="Disordered" evidence="1">
    <location>
        <begin position="239"/>
        <end position="262"/>
    </location>
</feature>
<evidence type="ECO:0000256" key="1">
    <source>
        <dbReference type="SAM" id="MobiDB-lite"/>
    </source>
</evidence>
<organism evidence="2 3">
    <name type="scientific">Oceanobacter antarcticus</name>
    <dbReference type="NCBI Taxonomy" id="3133425"/>
    <lineage>
        <taxon>Bacteria</taxon>
        <taxon>Pseudomonadati</taxon>
        <taxon>Pseudomonadota</taxon>
        <taxon>Gammaproteobacteria</taxon>
        <taxon>Oceanospirillales</taxon>
        <taxon>Oceanospirillaceae</taxon>
        <taxon>Oceanobacter</taxon>
    </lineage>
</organism>
<evidence type="ECO:0000313" key="2">
    <source>
        <dbReference type="EMBL" id="MFK4754344.1"/>
    </source>
</evidence>
<gene>
    <name evidence="2" type="ORF">WG929_18210</name>
</gene>
<evidence type="ECO:0000313" key="3">
    <source>
        <dbReference type="Proteomes" id="UP001620597"/>
    </source>
</evidence>
<dbReference type="RefSeq" id="WP_416207228.1">
    <property type="nucleotide sequence ID" value="NZ_JBBKTX010000028.1"/>
</dbReference>
<protein>
    <recommendedName>
        <fullName evidence="4">PvdJ/PvdD/PvdP-like protein</fullName>
    </recommendedName>
</protein>
<evidence type="ECO:0008006" key="4">
    <source>
        <dbReference type="Google" id="ProtNLM"/>
    </source>
</evidence>
<dbReference type="InterPro" id="IPR008922">
    <property type="entry name" value="Di-copper_centre_dom_sf"/>
</dbReference>
<reference evidence="2 3" key="1">
    <citation type="submission" date="2024-03" db="EMBL/GenBank/DDBJ databases">
        <title>High-quality draft genome sequence of Oceanobacter sp. wDCs-4.</title>
        <authorList>
            <person name="Dong C."/>
        </authorList>
    </citation>
    <scope>NUCLEOTIDE SEQUENCE [LARGE SCALE GENOMIC DNA]</scope>
    <source>
        <strain evidence="3">wDCs-4</strain>
    </source>
</reference>
<comment type="caution">
    <text evidence="2">The sequence shown here is derived from an EMBL/GenBank/DDBJ whole genome shotgun (WGS) entry which is preliminary data.</text>
</comment>
<dbReference type="Proteomes" id="UP001620597">
    <property type="component" value="Unassembled WGS sequence"/>
</dbReference>
<name>A0ABW8NN59_9GAMM</name>
<proteinExistence type="predicted"/>
<accession>A0ABW8NN59</accession>
<dbReference type="SUPFAM" id="SSF48056">
    <property type="entry name" value="Di-copper centre-containing domain"/>
    <property type="match status" value="1"/>
</dbReference>
<dbReference type="EMBL" id="JBBKTX010000028">
    <property type="protein sequence ID" value="MFK4754344.1"/>
    <property type="molecule type" value="Genomic_DNA"/>
</dbReference>
<keyword evidence="3" id="KW-1185">Reference proteome</keyword>